<evidence type="ECO:0000313" key="5">
    <source>
        <dbReference type="EMBL" id="CDZ76016.1"/>
    </source>
</evidence>
<organism evidence="5 6">
    <name type="scientific">Legionella massiliensis</name>
    <dbReference type="NCBI Taxonomy" id="1034943"/>
    <lineage>
        <taxon>Bacteria</taxon>
        <taxon>Pseudomonadati</taxon>
        <taxon>Pseudomonadota</taxon>
        <taxon>Gammaproteobacteria</taxon>
        <taxon>Legionellales</taxon>
        <taxon>Legionellaceae</taxon>
        <taxon>Legionella</taxon>
    </lineage>
</organism>
<dbReference type="PANTHER" id="PTHR38106:SF1">
    <property type="entry name" value="RNA CHAPERONE PROQ"/>
    <property type="match status" value="1"/>
</dbReference>
<dbReference type="Gene3D" id="1.10.1710.10">
    <property type="entry name" value="ProQ/FinO domain"/>
    <property type="match status" value="1"/>
</dbReference>
<dbReference type="GO" id="GO:0010608">
    <property type="term" value="P:post-transcriptional regulation of gene expression"/>
    <property type="evidence" value="ECO:0007669"/>
    <property type="project" value="InterPro"/>
</dbReference>
<dbReference type="STRING" id="1034943.BN59_00280"/>
<sequence length="223" mass="24920">MRRQELHPRTAVINKAQKNKSKKARNEALSWLAAAFPQVFDNTARIRPLKVGIMDDILAYADKAEDAGISRSKLREAVVVFTRRIDYLTCLKARETRVDLNGEPVAQVTEEEAERASTKIRKRVEKSARNARKNLAGKIPSHYNVKPSAQQGYHNSQDTFSGFPERAPAFSAQNPVMAPSARTAAAVVVKHKTTRQFDPNAVARLKEKLGLSRKADVQKETSE</sequence>
<dbReference type="SMART" id="SM00945">
    <property type="entry name" value="ProQ"/>
    <property type="match status" value="1"/>
</dbReference>
<evidence type="ECO:0000256" key="1">
    <source>
        <dbReference type="ARBA" id="ARBA00022490"/>
    </source>
</evidence>
<reference evidence="5 6" key="1">
    <citation type="submission" date="2014-06" db="EMBL/GenBank/DDBJ databases">
        <authorList>
            <person name="Urmite Genomes Urmite Genomes"/>
        </authorList>
    </citation>
    <scope>NUCLEOTIDE SEQUENCE [LARGE SCALE GENOMIC DNA]</scope>
</reference>
<gene>
    <name evidence="5" type="primary">proQ_1</name>
    <name evidence="5" type="ORF">BN59_00280</name>
</gene>
<accession>A0A078KSH7</accession>
<feature type="domain" description="ProQ/FinO" evidence="4">
    <location>
        <begin position="19"/>
        <end position="136"/>
    </location>
</feature>
<dbReference type="AlphaFoldDB" id="A0A078KSH7"/>
<evidence type="ECO:0000313" key="6">
    <source>
        <dbReference type="Proteomes" id="UP000044071"/>
    </source>
</evidence>
<dbReference type="GO" id="GO:0033592">
    <property type="term" value="F:RNA strand annealing activity"/>
    <property type="evidence" value="ECO:0007669"/>
    <property type="project" value="InterPro"/>
</dbReference>
<keyword evidence="3" id="KW-0143">Chaperone</keyword>
<dbReference type="PANTHER" id="PTHR38106">
    <property type="entry name" value="RNA CHAPERONE PROQ"/>
    <property type="match status" value="1"/>
</dbReference>
<keyword evidence="6" id="KW-1185">Reference proteome</keyword>
<dbReference type="RefSeq" id="WP_043872635.1">
    <property type="nucleotide sequence ID" value="NZ_CCVW01000001.1"/>
</dbReference>
<evidence type="ECO:0000259" key="4">
    <source>
        <dbReference type="SMART" id="SM00945"/>
    </source>
</evidence>
<proteinExistence type="predicted"/>
<dbReference type="SUPFAM" id="SSF48657">
    <property type="entry name" value="FinO-like"/>
    <property type="match status" value="1"/>
</dbReference>
<evidence type="ECO:0000256" key="3">
    <source>
        <dbReference type="ARBA" id="ARBA00023186"/>
    </source>
</evidence>
<dbReference type="InterPro" id="IPR016103">
    <property type="entry name" value="ProQ/FinO"/>
</dbReference>
<evidence type="ECO:0000256" key="2">
    <source>
        <dbReference type="ARBA" id="ARBA00022884"/>
    </source>
</evidence>
<protein>
    <submittedName>
        <fullName evidence="5">ProP effector</fullName>
    </submittedName>
</protein>
<dbReference type="GO" id="GO:0034057">
    <property type="term" value="F:RNA strand-exchange activity"/>
    <property type="evidence" value="ECO:0007669"/>
    <property type="project" value="InterPro"/>
</dbReference>
<dbReference type="eggNOG" id="COG3109">
    <property type="taxonomic scope" value="Bacteria"/>
</dbReference>
<dbReference type="OrthoDB" id="8421419at2"/>
<dbReference type="Pfam" id="PF04352">
    <property type="entry name" value="ProQ"/>
    <property type="match status" value="1"/>
</dbReference>
<dbReference type="Proteomes" id="UP000044071">
    <property type="component" value="Unassembled WGS sequence"/>
</dbReference>
<dbReference type="InterPro" id="IPR023529">
    <property type="entry name" value="ProQ"/>
</dbReference>
<name>A0A078KSH7_9GAMM</name>
<keyword evidence="2" id="KW-0694">RNA-binding</keyword>
<dbReference type="GO" id="GO:0005829">
    <property type="term" value="C:cytosol"/>
    <property type="evidence" value="ECO:0007669"/>
    <property type="project" value="TreeGrafter"/>
</dbReference>
<keyword evidence="1" id="KW-0963">Cytoplasm</keyword>
<dbReference type="InterPro" id="IPR036442">
    <property type="entry name" value="ProQ/FinO_sf"/>
</dbReference>
<dbReference type="EMBL" id="CCSB01000001">
    <property type="protein sequence ID" value="CDZ76016.1"/>
    <property type="molecule type" value="Genomic_DNA"/>
</dbReference>